<dbReference type="Gene3D" id="3.40.50.300">
    <property type="entry name" value="P-loop containing nucleotide triphosphate hydrolases"/>
    <property type="match status" value="1"/>
</dbReference>
<reference evidence="1 2" key="1">
    <citation type="submission" date="2020-08" db="EMBL/GenBank/DDBJ databases">
        <title>Genomic Encyclopedia of Type Strains, Phase IV (KMG-IV): sequencing the most valuable type-strain genomes for metagenomic binning, comparative biology and taxonomic classification.</title>
        <authorList>
            <person name="Goeker M."/>
        </authorList>
    </citation>
    <scope>NUCLEOTIDE SEQUENCE [LARGE SCALE GENOMIC DNA]</scope>
    <source>
        <strain evidence="1 2">DSM 19512</strain>
    </source>
</reference>
<proteinExistence type="predicted"/>
<name>A0A7W6A5W7_9SPHN</name>
<dbReference type="SUPFAM" id="SSF52540">
    <property type="entry name" value="P-loop containing nucleoside triphosphate hydrolases"/>
    <property type="match status" value="1"/>
</dbReference>
<dbReference type="EMBL" id="JACIDH010000001">
    <property type="protein sequence ID" value="MBB3877757.1"/>
    <property type="molecule type" value="Genomic_DNA"/>
</dbReference>
<gene>
    <name evidence="1" type="ORF">GGR48_000160</name>
</gene>
<dbReference type="InterPro" id="IPR027417">
    <property type="entry name" value="P-loop_NTPase"/>
</dbReference>
<evidence type="ECO:0008006" key="3">
    <source>
        <dbReference type="Google" id="ProtNLM"/>
    </source>
</evidence>
<protein>
    <recommendedName>
        <fullName evidence="3">AAA+ ATPase domain-containing protein</fullName>
    </recommendedName>
</protein>
<evidence type="ECO:0000313" key="1">
    <source>
        <dbReference type="EMBL" id="MBB3877757.1"/>
    </source>
</evidence>
<dbReference type="Proteomes" id="UP000538670">
    <property type="component" value="Unassembled WGS sequence"/>
</dbReference>
<accession>A0A7W6A5W7</accession>
<sequence length="318" mass="33949">MSGVEGSAAPQTGSPVCDYETHGDRAAAAARFSIDLYQPTMVQEALITRIRTFHRSCAGLNGMPLPGRSLSAPSQAGKSRAISECAARINAEEPANPNRMLHVGLTERITIKMLYQRILTCIGDPEAFGRYSLEILRQRCEELLPSVGVELLAVDEVQLIGKQTSSNYEVADALKSMLDQGVVGILFAGNEQAGEIFEVNPQLRGRLGAPLSLPAANPKVAGEVKNLREFLASLDERMAGTGLTGISGLAKGKRVQRIGRSGSGHVGRICRIVAAAFEHACARGADSIEDFDLSFAVAHLAIPAGWCVANPFPEPEAW</sequence>
<keyword evidence="2" id="KW-1185">Reference proteome</keyword>
<comment type="caution">
    <text evidence="1">The sequence shown here is derived from an EMBL/GenBank/DDBJ whole genome shotgun (WGS) entry which is preliminary data.</text>
</comment>
<dbReference type="AlphaFoldDB" id="A0A7W6A5W7"/>
<dbReference type="Pfam" id="PF05621">
    <property type="entry name" value="TniB"/>
    <property type="match status" value="1"/>
</dbReference>
<dbReference type="InterPro" id="IPR008868">
    <property type="entry name" value="TniB"/>
</dbReference>
<evidence type="ECO:0000313" key="2">
    <source>
        <dbReference type="Proteomes" id="UP000538670"/>
    </source>
</evidence>
<organism evidence="1 2">
    <name type="scientific">Sphingomonas pseudosanguinis</name>
    <dbReference type="NCBI Taxonomy" id="413712"/>
    <lineage>
        <taxon>Bacteria</taxon>
        <taxon>Pseudomonadati</taxon>
        <taxon>Pseudomonadota</taxon>
        <taxon>Alphaproteobacteria</taxon>
        <taxon>Sphingomonadales</taxon>
        <taxon>Sphingomonadaceae</taxon>
        <taxon>Sphingomonas</taxon>
    </lineage>
</organism>
<dbReference type="RefSeq" id="WP_183949886.1">
    <property type="nucleotide sequence ID" value="NZ_JACIDH010000001.1"/>
</dbReference>